<evidence type="ECO:0000313" key="2">
    <source>
        <dbReference type="EMBL" id="KAJ7636553.1"/>
    </source>
</evidence>
<dbReference type="Proteomes" id="UP001221142">
    <property type="component" value="Unassembled WGS sequence"/>
</dbReference>
<dbReference type="EMBL" id="JARKIF010000006">
    <property type="protein sequence ID" value="KAJ7636553.1"/>
    <property type="molecule type" value="Genomic_DNA"/>
</dbReference>
<comment type="caution">
    <text evidence="2">The sequence shown here is derived from an EMBL/GenBank/DDBJ whole genome shotgun (WGS) entry which is preliminary data.</text>
</comment>
<feature type="compositionally biased region" description="Polar residues" evidence="1">
    <location>
        <begin position="357"/>
        <end position="381"/>
    </location>
</feature>
<accession>A0AAD7FPS5</accession>
<evidence type="ECO:0000313" key="3">
    <source>
        <dbReference type="Proteomes" id="UP001221142"/>
    </source>
</evidence>
<organism evidence="2 3">
    <name type="scientific">Roridomyces roridus</name>
    <dbReference type="NCBI Taxonomy" id="1738132"/>
    <lineage>
        <taxon>Eukaryota</taxon>
        <taxon>Fungi</taxon>
        <taxon>Dikarya</taxon>
        <taxon>Basidiomycota</taxon>
        <taxon>Agaricomycotina</taxon>
        <taxon>Agaricomycetes</taxon>
        <taxon>Agaricomycetidae</taxon>
        <taxon>Agaricales</taxon>
        <taxon>Marasmiineae</taxon>
        <taxon>Mycenaceae</taxon>
        <taxon>Roridomyces</taxon>
    </lineage>
</organism>
<keyword evidence="3" id="KW-1185">Reference proteome</keyword>
<evidence type="ECO:0000256" key="1">
    <source>
        <dbReference type="SAM" id="MobiDB-lite"/>
    </source>
</evidence>
<dbReference type="AlphaFoldDB" id="A0AAD7FPS5"/>
<sequence length="398" mass="44095">MCPCASTSLFWCCGFSPTSPIALWTSDQETKWQTLDGGYGHYVHAPGPLSGARTGNARIWSCRTAEAGRCLKRRFLAEGLSWFYVLWALHLYTLRAMMQRPANSAAGPQAGGGAECHPRWGCSYRVHGTPGKNLEAMELAGANMKYVGEGKEGLERVATSIERSQMNQWINQMVREFGNGVIRCTQASGSNHESAIGERDNPTYQNFKTKTPVKKTRTLGPSQRALNREGRAICRIVSAHEWSVRQIAQIFGLSRKVITRAIDNEYSPPDVVSEDYTHLKDPEFSKQFPPGAVAPRTKFQRRKRSDSPHTTSDEDYSEDESKPSSPRVPLKRKCVGDGRPPPTSVSGAFTAKKPRHFSSSAPSRQESDSESLSPPTRSPTSAFIPPLSRRSPTKTYLL</sequence>
<protein>
    <submittedName>
        <fullName evidence="2">Uncharacterized protein</fullName>
    </submittedName>
</protein>
<feature type="region of interest" description="Disordered" evidence="1">
    <location>
        <begin position="281"/>
        <end position="398"/>
    </location>
</feature>
<name>A0AAD7FPS5_9AGAR</name>
<reference evidence="2" key="1">
    <citation type="submission" date="2023-03" db="EMBL/GenBank/DDBJ databases">
        <title>Massive genome expansion in bonnet fungi (Mycena s.s.) driven by repeated elements and novel gene families across ecological guilds.</title>
        <authorList>
            <consortium name="Lawrence Berkeley National Laboratory"/>
            <person name="Harder C.B."/>
            <person name="Miyauchi S."/>
            <person name="Viragh M."/>
            <person name="Kuo A."/>
            <person name="Thoen E."/>
            <person name="Andreopoulos B."/>
            <person name="Lu D."/>
            <person name="Skrede I."/>
            <person name="Drula E."/>
            <person name="Henrissat B."/>
            <person name="Morin E."/>
            <person name="Kohler A."/>
            <person name="Barry K."/>
            <person name="LaButti K."/>
            <person name="Morin E."/>
            <person name="Salamov A."/>
            <person name="Lipzen A."/>
            <person name="Mereny Z."/>
            <person name="Hegedus B."/>
            <person name="Baldrian P."/>
            <person name="Stursova M."/>
            <person name="Weitz H."/>
            <person name="Taylor A."/>
            <person name="Grigoriev I.V."/>
            <person name="Nagy L.G."/>
            <person name="Martin F."/>
            <person name="Kauserud H."/>
        </authorList>
    </citation>
    <scope>NUCLEOTIDE SEQUENCE</scope>
    <source>
        <strain evidence="2">9284</strain>
    </source>
</reference>
<proteinExistence type="predicted"/>
<gene>
    <name evidence="2" type="ORF">FB45DRAFT_1138267</name>
</gene>